<proteinExistence type="inferred from homology"/>
<dbReference type="Pfam" id="PF02481">
    <property type="entry name" value="DNA_processg_A"/>
    <property type="match status" value="1"/>
</dbReference>
<dbReference type="SUPFAM" id="SSF47781">
    <property type="entry name" value="RuvA domain 2-like"/>
    <property type="match status" value="1"/>
</dbReference>
<accession>A0A3D2X8S9</accession>
<dbReference type="Gene3D" id="1.10.10.10">
    <property type="entry name" value="Winged helix-like DNA-binding domain superfamily/Winged helix DNA-binding domain"/>
    <property type="match status" value="1"/>
</dbReference>
<dbReference type="AlphaFoldDB" id="A0A3D2X8S9"/>
<feature type="domain" description="Smf/DprA SLOG" evidence="2">
    <location>
        <begin position="83"/>
        <end position="291"/>
    </location>
</feature>
<name>A0A3D2X8S9_9FIRM</name>
<dbReference type="PANTHER" id="PTHR43022:SF1">
    <property type="entry name" value="PROTEIN SMF"/>
    <property type="match status" value="1"/>
</dbReference>
<evidence type="ECO:0000256" key="1">
    <source>
        <dbReference type="ARBA" id="ARBA00006525"/>
    </source>
</evidence>
<dbReference type="InterPro" id="IPR010994">
    <property type="entry name" value="RuvA_2-like"/>
</dbReference>
<comment type="similarity">
    <text evidence="1">Belongs to the DprA/Smf family.</text>
</comment>
<dbReference type="InterPro" id="IPR041614">
    <property type="entry name" value="DprA_WH"/>
</dbReference>
<dbReference type="InterPro" id="IPR036388">
    <property type="entry name" value="WH-like_DNA-bd_sf"/>
</dbReference>
<comment type="caution">
    <text evidence="4">The sequence shown here is derived from an EMBL/GenBank/DDBJ whole genome shotgun (WGS) entry which is preliminary data.</text>
</comment>
<feature type="domain" description="DprA winged helix" evidence="3">
    <location>
        <begin position="310"/>
        <end position="353"/>
    </location>
</feature>
<dbReference type="InterPro" id="IPR057666">
    <property type="entry name" value="DrpA_SLOG"/>
</dbReference>
<dbReference type="EMBL" id="DPVV01000442">
    <property type="protein sequence ID" value="HCL03324.1"/>
    <property type="molecule type" value="Genomic_DNA"/>
</dbReference>
<reference evidence="4 5" key="1">
    <citation type="journal article" date="2018" name="Nat. Biotechnol.">
        <title>A standardized bacterial taxonomy based on genome phylogeny substantially revises the tree of life.</title>
        <authorList>
            <person name="Parks D.H."/>
            <person name="Chuvochina M."/>
            <person name="Waite D.W."/>
            <person name="Rinke C."/>
            <person name="Skarshewski A."/>
            <person name="Chaumeil P.A."/>
            <person name="Hugenholtz P."/>
        </authorList>
    </citation>
    <scope>NUCLEOTIDE SEQUENCE [LARGE SCALE GENOMIC DNA]</scope>
    <source>
        <strain evidence="4">UBA11728</strain>
    </source>
</reference>
<dbReference type="Proteomes" id="UP000262969">
    <property type="component" value="Unassembled WGS sequence"/>
</dbReference>
<dbReference type="NCBIfam" id="TIGR00732">
    <property type="entry name" value="dprA"/>
    <property type="match status" value="1"/>
</dbReference>
<dbReference type="Pfam" id="PF17782">
    <property type="entry name" value="WHD_DprA"/>
    <property type="match status" value="1"/>
</dbReference>
<dbReference type="Gene3D" id="3.40.50.450">
    <property type="match status" value="1"/>
</dbReference>
<evidence type="ECO:0000313" key="5">
    <source>
        <dbReference type="Proteomes" id="UP000262969"/>
    </source>
</evidence>
<gene>
    <name evidence="4" type="primary">dprA</name>
    <name evidence="4" type="ORF">DHW61_13120</name>
</gene>
<evidence type="ECO:0000313" key="4">
    <source>
        <dbReference type="EMBL" id="HCL03324.1"/>
    </source>
</evidence>
<dbReference type="GO" id="GO:0009294">
    <property type="term" value="P:DNA-mediated transformation"/>
    <property type="evidence" value="ECO:0007669"/>
    <property type="project" value="InterPro"/>
</dbReference>
<dbReference type="PANTHER" id="PTHR43022">
    <property type="entry name" value="PROTEIN SMF"/>
    <property type="match status" value="1"/>
</dbReference>
<evidence type="ECO:0000259" key="3">
    <source>
        <dbReference type="Pfam" id="PF17782"/>
    </source>
</evidence>
<sequence length="370" mass="41768">MMDCVKKNRLLWYWISKNEGIGHKTTVMLLNAFHSIEGVYQAKHEELLKLNLKEEVIGYLNKKYSIEELENEFDHMKKRGIHFICIEDEEYPEKLKKLYDAPWFLYYRGELPNDNLPSIAVIGARDCSAYGSDVAYYFSKELSMLGIQIISGLARGVDGMAHKGAISCGGKTYGVIGNGLDLCYPRENYGLYQEVNLHGGILSEYPIGSKALPYHFPLRNRIIAALSDGILVVEAREKSGTLITVDSGLEQGKDIFALPGKLTDELSKGCNLLIQNGAKLVLSPEDILVELRNQYSSLLGVKTNATLLKKEDLTEMEQRVYSLLSYQAIHVEELLVKTDLNQGQLLEALFELESKQYVRLITGQQYIRTL</sequence>
<organism evidence="4 5">
    <name type="scientific">Lachnoclostridium phytofermentans</name>
    <dbReference type="NCBI Taxonomy" id="66219"/>
    <lineage>
        <taxon>Bacteria</taxon>
        <taxon>Bacillati</taxon>
        <taxon>Bacillota</taxon>
        <taxon>Clostridia</taxon>
        <taxon>Lachnospirales</taxon>
        <taxon>Lachnospiraceae</taxon>
    </lineage>
</organism>
<evidence type="ECO:0000259" key="2">
    <source>
        <dbReference type="Pfam" id="PF02481"/>
    </source>
</evidence>
<dbReference type="InterPro" id="IPR003488">
    <property type="entry name" value="DprA"/>
</dbReference>
<protein>
    <submittedName>
        <fullName evidence="4">DNA-protecting protein DprA</fullName>
    </submittedName>
</protein>
<dbReference type="SUPFAM" id="SSF102405">
    <property type="entry name" value="MCP/YpsA-like"/>
    <property type="match status" value="1"/>
</dbReference>